<reference evidence="4" key="1">
    <citation type="journal article" date="2017" name="Nat. Microbiol.">
        <title>Global analysis of biosynthetic gene clusters reveals vast potential of secondary metabolite production in Penicillium species.</title>
        <authorList>
            <person name="Nielsen J.C."/>
            <person name="Grijseels S."/>
            <person name="Prigent S."/>
            <person name="Ji B."/>
            <person name="Dainat J."/>
            <person name="Nielsen K.F."/>
            <person name="Frisvad J.C."/>
            <person name="Workman M."/>
            <person name="Nielsen J."/>
        </authorList>
    </citation>
    <scope>NUCLEOTIDE SEQUENCE [LARGE SCALE GENOMIC DNA]</scope>
    <source>
        <strain evidence="4">IBT 24891</strain>
    </source>
</reference>
<protein>
    <submittedName>
        <fullName evidence="3">Uncharacterized protein</fullName>
    </submittedName>
</protein>
<dbReference type="InterPro" id="IPR058525">
    <property type="entry name" value="DUF8212"/>
</dbReference>
<proteinExistence type="predicted"/>
<dbReference type="EMBL" id="MLKD01000002">
    <property type="protein sequence ID" value="OQE29980.1"/>
    <property type="molecule type" value="Genomic_DNA"/>
</dbReference>
<evidence type="ECO:0000313" key="3">
    <source>
        <dbReference type="EMBL" id="OQE29980.1"/>
    </source>
</evidence>
<accession>A0A1V6TVQ2</accession>
<name>A0A1V6TVQ2_9EURO</name>
<sequence>MRLLKTDISTKGKLEFEDFSGPETPQYAVLSHRWGRQEVALQDTNSFGIEMKDGYSKIESFCKVAKETGYKYSWIDTCCIDKTSSAELSEAINSMYEWYRVAGICYTYLEDVPSKEERDESGLSFEDCISNSEWFERGWTLQELIAPPNNKFFDREWEYLGDKIELEDILSSRTGIPGTILSGTESLQTISVARRMSWAAKRKTTRVEDEAYCLMGIFDINMPLLYGEGKKAFLRLQEEILRVSDDVSLFAWKSVHGNGLLAPSPAAFLNSGNIVRCARLNIANTPPTVSSRGIYLEVHFVGVGHGIGLAVLDCQERIKDDKSIALYMQDTFLTRDSSLTMQHFKRVFTEDLAEVDLKTVQTENPVRRICVQSGRSSHLPIHIQKDSTQQINSFDTLIFCLTLS</sequence>
<dbReference type="PANTHER" id="PTHR10622">
    <property type="entry name" value="HET DOMAIN-CONTAINING PROTEIN"/>
    <property type="match status" value="1"/>
</dbReference>
<feature type="domain" description="Heterokaryon incompatibility" evidence="1">
    <location>
        <begin position="27"/>
        <end position="114"/>
    </location>
</feature>
<dbReference type="OrthoDB" id="674604at2759"/>
<dbReference type="STRING" id="303698.A0A1V6TVQ2"/>
<evidence type="ECO:0000259" key="1">
    <source>
        <dbReference type="Pfam" id="PF06985"/>
    </source>
</evidence>
<gene>
    <name evidence="3" type="ORF">PENSTE_c002G00180</name>
</gene>
<dbReference type="AlphaFoldDB" id="A0A1V6TVQ2"/>
<dbReference type="Proteomes" id="UP000191285">
    <property type="component" value="Unassembled WGS sequence"/>
</dbReference>
<dbReference type="Pfam" id="PF06985">
    <property type="entry name" value="HET"/>
    <property type="match status" value="1"/>
</dbReference>
<evidence type="ECO:0000313" key="4">
    <source>
        <dbReference type="Proteomes" id="UP000191285"/>
    </source>
</evidence>
<evidence type="ECO:0000259" key="2">
    <source>
        <dbReference type="Pfam" id="PF26640"/>
    </source>
</evidence>
<comment type="caution">
    <text evidence="3">The sequence shown here is derived from an EMBL/GenBank/DDBJ whole genome shotgun (WGS) entry which is preliminary data.</text>
</comment>
<dbReference type="PANTHER" id="PTHR10622:SF10">
    <property type="entry name" value="HET DOMAIN-CONTAINING PROTEIN"/>
    <property type="match status" value="1"/>
</dbReference>
<dbReference type="Pfam" id="PF26640">
    <property type="entry name" value="DUF8212"/>
    <property type="match status" value="1"/>
</dbReference>
<dbReference type="InterPro" id="IPR010730">
    <property type="entry name" value="HET"/>
</dbReference>
<keyword evidence="4" id="KW-1185">Reference proteome</keyword>
<feature type="domain" description="DUF8212" evidence="2">
    <location>
        <begin position="231"/>
        <end position="259"/>
    </location>
</feature>
<organism evidence="3 4">
    <name type="scientific">Penicillium steckii</name>
    <dbReference type="NCBI Taxonomy" id="303698"/>
    <lineage>
        <taxon>Eukaryota</taxon>
        <taxon>Fungi</taxon>
        <taxon>Dikarya</taxon>
        <taxon>Ascomycota</taxon>
        <taxon>Pezizomycotina</taxon>
        <taxon>Eurotiomycetes</taxon>
        <taxon>Eurotiomycetidae</taxon>
        <taxon>Eurotiales</taxon>
        <taxon>Aspergillaceae</taxon>
        <taxon>Penicillium</taxon>
    </lineage>
</organism>